<dbReference type="EMBL" id="CP001043">
    <property type="protein sequence ID" value="ACC71309.1"/>
    <property type="molecule type" value="Genomic_DNA"/>
</dbReference>
<dbReference type="CDD" id="cd00085">
    <property type="entry name" value="HNHc"/>
    <property type="match status" value="1"/>
</dbReference>
<keyword evidence="4" id="KW-1185">Reference proteome</keyword>
<organism evidence="3 4">
    <name type="scientific">Paraburkholderia phymatum (strain DSM 17167 / CIP 108236 / LMG 21445 / STM815)</name>
    <name type="common">Burkholderia phymatum</name>
    <dbReference type="NCBI Taxonomy" id="391038"/>
    <lineage>
        <taxon>Bacteria</taxon>
        <taxon>Pseudomonadati</taxon>
        <taxon>Pseudomonadota</taxon>
        <taxon>Betaproteobacteria</taxon>
        <taxon>Burkholderiales</taxon>
        <taxon>Burkholderiaceae</taxon>
        <taxon>Paraburkholderia</taxon>
    </lineage>
</organism>
<evidence type="ECO:0000313" key="4">
    <source>
        <dbReference type="Proteomes" id="UP000001192"/>
    </source>
</evidence>
<evidence type="ECO:0000259" key="2">
    <source>
        <dbReference type="Pfam" id="PF26345"/>
    </source>
</evidence>
<reference evidence="4" key="1">
    <citation type="journal article" date="2014" name="Stand. Genomic Sci.">
        <title>Complete genome sequence of Burkholderia phymatum STM815(T), a broad host range and efficient nitrogen-fixing symbiont of Mimosa species.</title>
        <authorList>
            <person name="Moulin L."/>
            <person name="Klonowska A."/>
            <person name="Caroline B."/>
            <person name="Booth K."/>
            <person name="Vriezen J.A."/>
            <person name="Melkonian R."/>
            <person name="James E.K."/>
            <person name="Young J.P."/>
            <person name="Bena G."/>
            <person name="Hauser L."/>
            <person name="Land M."/>
            <person name="Kyrpides N."/>
            <person name="Bruce D."/>
            <person name="Chain P."/>
            <person name="Copeland A."/>
            <person name="Pitluck S."/>
            <person name="Woyke T."/>
            <person name="Lizotte-Waniewski M."/>
            <person name="Bristow J."/>
            <person name="Riley M."/>
        </authorList>
    </citation>
    <scope>NUCLEOTIDE SEQUENCE [LARGE SCALE GENOMIC DNA]</scope>
    <source>
        <strain evidence="4">DSM 17167 / CIP 108236 / LMG 21445 / STM815</strain>
    </source>
</reference>
<dbReference type="AlphaFoldDB" id="B2JEA1"/>
<protein>
    <submittedName>
        <fullName evidence="3">Restriction endonuclease-like protein</fullName>
    </submittedName>
</protein>
<keyword evidence="3" id="KW-0540">Nuclease</keyword>
<accession>B2JEA1</accession>
<feature type="compositionally biased region" description="Polar residues" evidence="1">
    <location>
        <begin position="11"/>
        <end position="27"/>
    </location>
</feature>
<keyword evidence="3" id="KW-0255">Endonuclease</keyword>
<dbReference type="eggNOG" id="COG3183">
    <property type="taxonomic scope" value="Bacteria"/>
</dbReference>
<sequence length="431" mass="47048">MPTRVQGYRARQSSEISGGVSPLTSLNNNNAARPLAVFSKTVETAKGVPRPTWSRGKLGEKLRGIDLANMFQVTGEDASPLDAHFSVDQSHIILHSRGGAKGQRGATNADYTKALLLLTRRLSEADVPISGAWVDSATVQSRPLSDREILSEPEGSLLPERICSLLSVRMKLVRDVPNPSAKGGNSTKRIRIATGFGGSSEELASLLGGIAVEGNARSMERLPAEVLRSVTAEHVYRAVQQFIERDERNDSFGESTDYDLIADDGRRLPPKAVFGLALSMALDGASIGPKHFTAGGLCFNLLREAGYQVVKKGETYNAPDSEISIDREWREGDIKLRSHLKRERAPGLANAKKAQYRQAHDGRLTCELCGLDPVERYKTKDAEACIEVHHSAVHVSEMPTGHKTALDDLQCLCANCHRLIHKKLSNQKKTN</sequence>
<gene>
    <name evidence="3" type="ordered locus">Bphy_2134</name>
</gene>
<feature type="domain" description="ScoMcrA-like N-terminal head" evidence="2">
    <location>
        <begin position="229"/>
        <end position="310"/>
    </location>
</feature>
<proteinExistence type="predicted"/>
<dbReference type="InterPro" id="IPR058807">
    <property type="entry name" value="ScoMcrA_N"/>
</dbReference>
<evidence type="ECO:0000313" key="3">
    <source>
        <dbReference type="EMBL" id="ACC71309.1"/>
    </source>
</evidence>
<dbReference type="InterPro" id="IPR003615">
    <property type="entry name" value="HNH_nuc"/>
</dbReference>
<dbReference type="STRING" id="391038.Bphy_2134"/>
<dbReference type="Proteomes" id="UP000001192">
    <property type="component" value="Chromosome 1"/>
</dbReference>
<dbReference type="GO" id="GO:0004519">
    <property type="term" value="F:endonuclease activity"/>
    <property type="evidence" value="ECO:0007669"/>
    <property type="project" value="UniProtKB-KW"/>
</dbReference>
<feature type="region of interest" description="Disordered" evidence="1">
    <location>
        <begin position="1"/>
        <end position="27"/>
    </location>
</feature>
<dbReference type="Pfam" id="PF26345">
    <property type="entry name" value="ScoMcrA_N"/>
    <property type="match status" value="1"/>
</dbReference>
<dbReference type="HOGENOM" id="CLU_729375_0_0_4"/>
<evidence type="ECO:0000256" key="1">
    <source>
        <dbReference type="SAM" id="MobiDB-lite"/>
    </source>
</evidence>
<keyword evidence="3" id="KW-0378">Hydrolase</keyword>
<name>B2JEA1_PARP8</name>
<dbReference type="KEGG" id="bph:Bphy_2134"/>